<evidence type="ECO:0008006" key="3">
    <source>
        <dbReference type="Google" id="ProtNLM"/>
    </source>
</evidence>
<dbReference type="AlphaFoldDB" id="A0A1C4Y903"/>
<organism evidence="1 2">
    <name type="scientific">Micromonospora purpureochromogenes</name>
    <dbReference type="NCBI Taxonomy" id="47872"/>
    <lineage>
        <taxon>Bacteria</taxon>
        <taxon>Bacillati</taxon>
        <taxon>Actinomycetota</taxon>
        <taxon>Actinomycetes</taxon>
        <taxon>Micromonosporales</taxon>
        <taxon>Micromonosporaceae</taxon>
        <taxon>Micromonospora</taxon>
    </lineage>
</organism>
<dbReference type="Pfam" id="PF09954">
    <property type="entry name" value="DUF2188"/>
    <property type="match status" value="1"/>
</dbReference>
<evidence type="ECO:0000313" key="1">
    <source>
        <dbReference type="EMBL" id="SCF17116.1"/>
    </source>
</evidence>
<evidence type="ECO:0000313" key="2">
    <source>
        <dbReference type="Proteomes" id="UP000198228"/>
    </source>
</evidence>
<dbReference type="EMBL" id="LT607410">
    <property type="protein sequence ID" value="SCF17116.1"/>
    <property type="molecule type" value="Genomic_DNA"/>
</dbReference>
<dbReference type="Proteomes" id="UP000198228">
    <property type="component" value="Chromosome I"/>
</dbReference>
<reference evidence="1 2" key="1">
    <citation type="submission" date="2016-06" db="EMBL/GenBank/DDBJ databases">
        <authorList>
            <person name="Kjaerup R.B."/>
            <person name="Dalgaard T.S."/>
            <person name="Juul-Madsen H.R."/>
        </authorList>
    </citation>
    <scope>NUCLEOTIDE SEQUENCE [LARGE SCALE GENOMIC DNA]</scope>
    <source>
        <strain evidence="1 2">DSM 43821</strain>
    </source>
</reference>
<dbReference type="InterPro" id="IPR018691">
    <property type="entry name" value="DUF2188"/>
</dbReference>
<dbReference type="RefSeq" id="WP_088961779.1">
    <property type="nucleotide sequence ID" value="NZ_LT607410.1"/>
</dbReference>
<sequence length="73" mass="8167">MKRNEYHVVPNAGSWKVEQGSRSLGSYDTKHRAVEEGRKVAHANEPSQLVVHTADGKIETEYTYQNDPFPPAG</sequence>
<protein>
    <recommendedName>
        <fullName evidence="3">DUF2188 domain-containing protein</fullName>
    </recommendedName>
</protein>
<gene>
    <name evidence="1" type="ORF">GA0074696_3138</name>
</gene>
<name>A0A1C4Y903_9ACTN</name>
<proteinExistence type="predicted"/>
<accession>A0A1C4Y903</accession>